<dbReference type="SUPFAM" id="SSF48452">
    <property type="entry name" value="TPR-like"/>
    <property type="match status" value="1"/>
</dbReference>
<dbReference type="PANTHER" id="PTHR10039">
    <property type="entry name" value="AMELOGENIN"/>
    <property type="match status" value="1"/>
</dbReference>
<dbReference type="Gene3D" id="1.25.40.10">
    <property type="entry name" value="Tetratricopeptide repeat domain"/>
    <property type="match status" value="1"/>
</dbReference>
<dbReference type="EMBL" id="PJEX01000229">
    <property type="protein sequence ID" value="TKW52617.1"/>
    <property type="molecule type" value="Genomic_DNA"/>
</dbReference>
<evidence type="ECO:0000313" key="1">
    <source>
        <dbReference type="EMBL" id="TKW52617.1"/>
    </source>
</evidence>
<dbReference type="STRING" id="1306861.A0A4U6XF77"/>
<dbReference type="AlphaFoldDB" id="A0A4U6XF77"/>
<reference evidence="1 2" key="1">
    <citation type="journal article" date="2019" name="PLoS ONE">
        <title>Comparative genome analysis indicates high evolutionary potential of pathogenicity genes in Colletotrichum tanaceti.</title>
        <authorList>
            <person name="Lelwala R.V."/>
            <person name="Korhonen P.K."/>
            <person name="Young N.D."/>
            <person name="Scott J.B."/>
            <person name="Ades P.A."/>
            <person name="Gasser R.B."/>
            <person name="Taylor P.W.J."/>
        </authorList>
    </citation>
    <scope>NUCLEOTIDE SEQUENCE [LARGE SCALE GENOMIC DNA]</scope>
    <source>
        <strain evidence="1">BRIP57314</strain>
    </source>
</reference>
<dbReference type="Proteomes" id="UP000310108">
    <property type="component" value="Unassembled WGS sequence"/>
</dbReference>
<gene>
    <name evidence="1" type="ORF">CTA1_12552</name>
</gene>
<evidence type="ECO:0008006" key="3">
    <source>
        <dbReference type="Google" id="ProtNLM"/>
    </source>
</evidence>
<dbReference type="InterPro" id="IPR011990">
    <property type="entry name" value="TPR-like_helical_dom_sf"/>
</dbReference>
<sequence>MVKSMLATLPQAIIVMDALDECTHDDNSAETGAATFLECLIEATRETKVGLLVFSRHDAQFASVIGPGPSIHMTDAVLLDDIMVFAEREYKRLKLPQHKRSTVLDLVRKSSHGSFWWAKLFLDYLSRSLTDDDFETKLHSIAPSVAHFYRCTFLSSGHLLTVEESECRGSILLLLLQAQRTLEISEIDDALSLRPDHTENIISRLFKPLVSTFDGVVQLAHPSVREFFESLERVNDCPLGISVSESHGLLAARCLLTLLKNAFGDLERLASCLRVNYDEKCDSELFSRSDHGSFYAYASRYWCHHLTHVKSPDITLLQTVDSFLVSLQFVHWAEYSQKNYGRHVGVFGPLERLKTWHRRLSTHDQTCVRVDECFESSYTMLCAAYETATLDRVSQCLSQMRLCDYYLTMAQDAKHSLIREEVVGKLMALLGPHHPIVLRTRAKIAYSKFLQGRMRAGHKIYKELVISQRHEVGEGHVRFIDALHYEGEGQYFTVDFALAAVTFMRTCAGFLGLRGPDSWSYLSAQMWYASAVAHLGQLDASLAIFQSALQALRKNYGATDSLAIVAQLGLADLLRATADYEASILHLIEALDVRRGSSSPADIFRLDAEIGLARCYQEAGMKSEAFAMLHDLEAGNNMGGNFERICQTTHIRGLVLAMDGKLDEAINVLQEGLVQAEHDQNNRSLLWIRLDLAGLLRGRNGDGDLLQAHSNFHGIIKDVSGNCEPFFLDEPDPPRLLAIAEKALTLVRWRKYEDARRLLNDEQVDWLRASDFWMWVSDCVFL</sequence>
<name>A0A4U6XF77_9PEZI</name>
<dbReference type="Pfam" id="PF13424">
    <property type="entry name" value="TPR_12"/>
    <property type="match status" value="1"/>
</dbReference>
<comment type="caution">
    <text evidence="1">The sequence shown here is derived from an EMBL/GenBank/DDBJ whole genome shotgun (WGS) entry which is preliminary data.</text>
</comment>
<accession>A0A4U6XF77</accession>
<organism evidence="1 2">
    <name type="scientific">Colletotrichum tanaceti</name>
    <dbReference type="NCBI Taxonomy" id="1306861"/>
    <lineage>
        <taxon>Eukaryota</taxon>
        <taxon>Fungi</taxon>
        <taxon>Dikarya</taxon>
        <taxon>Ascomycota</taxon>
        <taxon>Pezizomycotina</taxon>
        <taxon>Sordariomycetes</taxon>
        <taxon>Hypocreomycetidae</taxon>
        <taxon>Glomerellales</taxon>
        <taxon>Glomerellaceae</taxon>
        <taxon>Colletotrichum</taxon>
        <taxon>Colletotrichum destructivum species complex</taxon>
    </lineage>
</organism>
<dbReference type="PANTHER" id="PTHR10039:SF14">
    <property type="entry name" value="NACHT DOMAIN-CONTAINING PROTEIN"/>
    <property type="match status" value="1"/>
</dbReference>
<keyword evidence="2" id="KW-1185">Reference proteome</keyword>
<proteinExistence type="predicted"/>
<protein>
    <recommendedName>
        <fullName evidence="3">MalT-like TPR region domain-containing protein</fullName>
    </recommendedName>
</protein>
<evidence type="ECO:0000313" key="2">
    <source>
        <dbReference type="Proteomes" id="UP000310108"/>
    </source>
</evidence>